<evidence type="ECO:0000313" key="3">
    <source>
        <dbReference type="Proteomes" id="UP001176961"/>
    </source>
</evidence>
<sequence length="88" mass="9950">MDRGTVLSRRGKTWRYVDNRHWGGICSLGRSQSLVDHVLGDAEVIDYECIHFNHYHLTGPVVIEHDGHGGTVPRNGSSSPDKYIHVKR</sequence>
<gene>
    <name evidence="2" type="ORF">CYNAS_LOCUS5176</name>
</gene>
<feature type="region of interest" description="Disordered" evidence="1">
    <location>
        <begin position="68"/>
        <end position="88"/>
    </location>
</feature>
<name>A0AA36DTM2_CYLNA</name>
<dbReference type="Proteomes" id="UP001176961">
    <property type="component" value="Unassembled WGS sequence"/>
</dbReference>
<dbReference type="EMBL" id="CATQJL010000112">
    <property type="protein sequence ID" value="CAJ0593193.1"/>
    <property type="molecule type" value="Genomic_DNA"/>
</dbReference>
<keyword evidence="3" id="KW-1185">Reference proteome</keyword>
<dbReference type="AlphaFoldDB" id="A0AA36DTM2"/>
<protein>
    <submittedName>
        <fullName evidence="2">Uncharacterized protein</fullName>
    </submittedName>
</protein>
<organism evidence="2 3">
    <name type="scientific">Cylicocyclus nassatus</name>
    <name type="common">Nematode worm</name>
    <dbReference type="NCBI Taxonomy" id="53992"/>
    <lineage>
        <taxon>Eukaryota</taxon>
        <taxon>Metazoa</taxon>
        <taxon>Ecdysozoa</taxon>
        <taxon>Nematoda</taxon>
        <taxon>Chromadorea</taxon>
        <taxon>Rhabditida</taxon>
        <taxon>Rhabditina</taxon>
        <taxon>Rhabditomorpha</taxon>
        <taxon>Strongyloidea</taxon>
        <taxon>Strongylidae</taxon>
        <taxon>Cylicocyclus</taxon>
    </lineage>
</organism>
<proteinExistence type="predicted"/>
<reference evidence="2" key="1">
    <citation type="submission" date="2023-07" db="EMBL/GenBank/DDBJ databases">
        <authorList>
            <consortium name="CYATHOMIX"/>
        </authorList>
    </citation>
    <scope>NUCLEOTIDE SEQUENCE</scope>
    <source>
        <strain evidence="2">N/A</strain>
    </source>
</reference>
<evidence type="ECO:0000313" key="2">
    <source>
        <dbReference type="EMBL" id="CAJ0593193.1"/>
    </source>
</evidence>
<comment type="caution">
    <text evidence="2">The sequence shown here is derived from an EMBL/GenBank/DDBJ whole genome shotgun (WGS) entry which is preliminary data.</text>
</comment>
<accession>A0AA36DTM2</accession>
<evidence type="ECO:0000256" key="1">
    <source>
        <dbReference type="SAM" id="MobiDB-lite"/>
    </source>
</evidence>